<feature type="domain" description="Chalcone/stilbene synthase C-terminal" evidence="5">
    <location>
        <begin position="213"/>
        <end position="350"/>
    </location>
</feature>
<evidence type="ECO:0000259" key="4">
    <source>
        <dbReference type="Pfam" id="PF00195"/>
    </source>
</evidence>
<protein>
    <submittedName>
        <fullName evidence="6">Type III polyketide synthase</fullName>
    </submittedName>
</protein>
<dbReference type="InterPro" id="IPR011141">
    <property type="entry name" value="Polyketide_synthase_type-III"/>
</dbReference>
<reference evidence="6 7" key="1">
    <citation type="journal article" date="2018" name="Environ. Microbiol.">
        <title>Ecological and genomic features of two widespread freshwater picocyanobacteria.</title>
        <authorList>
            <person name="Cabello-Yeves P.J."/>
            <person name="Picazo A."/>
            <person name="Camacho A."/>
            <person name="Callieri C."/>
            <person name="Rosselli R."/>
            <person name="Roda-Garcia J.J."/>
            <person name="Coutinho F.H."/>
            <person name="Rodriguez-Valera F."/>
        </authorList>
    </citation>
    <scope>NUCLEOTIDE SEQUENCE [LARGE SCALE GENOMIC DNA]</scope>
    <source>
        <strain evidence="6 7">Tous</strain>
    </source>
</reference>
<dbReference type="CDD" id="cd00831">
    <property type="entry name" value="CHS_like"/>
    <property type="match status" value="1"/>
</dbReference>
<evidence type="ECO:0000256" key="2">
    <source>
        <dbReference type="ARBA" id="ARBA00022679"/>
    </source>
</evidence>
<dbReference type="PANTHER" id="PTHR11877">
    <property type="entry name" value="HYDROXYMETHYLGLUTARYL-COA SYNTHASE"/>
    <property type="match status" value="1"/>
</dbReference>
<dbReference type="Proteomes" id="UP000243002">
    <property type="component" value="Unassembled WGS sequence"/>
</dbReference>
<dbReference type="InterPro" id="IPR001099">
    <property type="entry name" value="Chalcone/stilbene_synt_N"/>
</dbReference>
<dbReference type="GO" id="GO:0030639">
    <property type="term" value="P:polyketide biosynthetic process"/>
    <property type="evidence" value="ECO:0007669"/>
    <property type="project" value="TreeGrafter"/>
</dbReference>
<evidence type="ECO:0000256" key="1">
    <source>
        <dbReference type="ARBA" id="ARBA00005531"/>
    </source>
</evidence>
<dbReference type="InterPro" id="IPR016039">
    <property type="entry name" value="Thiolase-like"/>
</dbReference>
<comment type="similarity">
    <text evidence="1">Belongs to the thiolase-like superfamily. Chalcone/stilbene synthases family.</text>
</comment>
<name>A0A2P7N0H8_9CYAN</name>
<dbReference type="PIRSF" id="PIRSF000451">
    <property type="entry name" value="PKS_III"/>
    <property type="match status" value="1"/>
</dbReference>
<dbReference type="OrthoDB" id="9786288at2"/>
<feature type="active site" description="Acyl-thioester intermediate" evidence="3">
    <location>
        <position position="138"/>
    </location>
</feature>
<dbReference type="Pfam" id="PF00195">
    <property type="entry name" value="Chal_sti_synt_N"/>
    <property type="match status" value="1"/>
</dbReference>
<dbReference type="EMBL" id="PXXO01000002">
    <property type="protein sequence ID" value="PSJ06974.1"/>
    <property type="molecule type" value="Genomic_DNA"/>
</dbReference>
<feature type="domain" description="Chalcone/stilbene synthase N-terminal" evidence="4">
    <location>
        <begin position="5"/>
        <end position="196"/>
    </location>
</feature>
<dbReference type="RefSeq" id="WP_106501948.1">
    <property type="nucleotide sequence ID" value="NZ_PXXO01000002.1"/>
</dbReference>
<evidence type="ECO:0000256" key="3">
    <source>
        <dbReference type="PIRSR" id="PIRSR000451-1"/>
    </source>
</evidence>
<keyword evidence="2" id="KW-0808">Transferase</keyword>
<dbReference type="PANTHER" id="PTHR11877:SF46">
    <property type="entry name" value="TYPE III POLYKETIDE SYNTHASE A"/>
    <property type="match status" value="1"/>
</dbReference>
<evidence type="ECO:0000313" key="6">
    <source>
        <dbReference type="EMBL" id="PSJ06974.1"/>
    </source>
</evidence>
<keyword evidence="7" id="KW-1185">Reference proteome</keyword>
<dbReference type="SUPFAM" id="SSF53901">
    <property type="entry name" value="Thiolase-like"/>
    <property type="match status" value="1"/>
</dbReference>
<dbReference type="Pfam" id="PF02797">
    <property type="entry name" value="Chal_sti_synt_C"/>
    <property type="match status" value="1"/>
</dbReference>
<dbReference type="Gene3D" id="3.40.47.10">
    <property type="match status" value="2"/>
</dbReference>
<dbReference type="InterPro" id="IPR012328">
    <property type="entry name" value="Chalcone/stilbene_synt_C"/>
</dbReference>
<dbReference type="GO" id="GO:0016747">
    <property type="term" value="F:acyltransferase activity, transferring groups other than amino-acyl groups"/>
    <property type="evidence" value="ECO:0007669"/>
    <property type="project" value="InterPro"/>
</dbReference>
<dbReference type="AlphaFoldDB" id="A0A2P7N0H8"/>
<proteinExistence type="inferred from homology"/>
<evidence type="ECO:0000259" key="5">
    <source>
        <dbReference type="Pfam" id="PF02797"/>
    </source>
</evidence>
<evidence type="ECO:0000313" key="7">
    <source>
        <dbReference type="Proteomes" id="UP000243002"/>
    </source>
</evidence>
<gene>
    <name evidence="6" type="ORF">C7K55_03205</name>
</gene>
<comment type="caution">
    <text evidence="6">The sequence shown here is derived from an EMBL/GenBank/DDBJ whole genome shotgun (WGS) entry which is preliminary data.</text>
</comment>
<accession>A0A2P7N0H8</accession>
<organism evidence="6 7">
    <name type="scientific">Cyanobium usitatum str. Tous</name>
    <dbReference type="NCBI Taxonomy" id="2116684"/>
    <lineage>
        <taxon>Bacteria</taxon>
        <taxon>Bacillati</taxon>
        <taxon>Cyanobacteriota</taxon>
        <taxon>Cyanophyceae</taxon>
        <taxon>Synechococcales</taxon>
        <taxon>Prochlorococcaceae</taxon>
        <taxon>Cyanobium</taxon>
    </lineage>
</organism>
<sequence>MPLSLIGLGTAVPQRRISQQEALALAPQIGNASPRQQRLLERIYQRSGVMHRHCIPLPDSGNPSTAERMRRYQPAALELALEASRLALKDAGIEASAITHLITVSCTGFGAPGFDLALIANLPLAMDVARTHVGFMGCHGAFNGLRVARAFVEADPSACVLLCAVELCSLHLQEGWNPDHIVANALFADGAGAVVAVAADGPGVGSTNKTGLQLVASSSTVLPGTEDLMGWIIEDHGFSMVLSSKVPSRIAAQLRPWLVQWLAGLGLTLPEIETWAVHPGGPRILGAVQESAGLQPGQIDLSTAVLRQFGNMSSATILFVLERLRTSPDLNGPCLALGFGPGLAVEAALLMVQKAT</sequence>